<evidence type="ECO:0000313" key="1">
    <source>
        <dbReference type="EMBL" id="KDN53850.1"/>
    </source>
</evidence>
<dbReference type="EMBL" id="JNCA01000032">
    <property type="protein sequence ID" value="KDN53850.1"/>
    <property type="molecule type" value="Genomic_DNA"/>
</dbReference>
<name>A0A066WT81_9FLAO</name>
<gene>
    <name evidence="1" type="ORF">FEM21_30160</name>
</gene>
<dbReference type="PATRIC" id="fig|1492738.3.peg.3001"/>
<organism evidence="1 2">
    <name type="scientific">Flavobacterium seoulense</name>
    <dbReference type="NCBI Taxonomy" id="1492738"/>
    <lineage>
        <taxon>Bacteria</taxon>
        <taxon>Pseudomonadati</taxon>
        <taxon>Bacteroidota</taxon>
        <taxon>Flavobacteriia</taxon>
        <taxon>Flavobacteriales</taxon>
        <taxon>Flavobacteriaceae</taxon>
        <taxon>Flavobacterium</taxon>
    </lineage>
</organism>
<dbReference type="eggNOG" id="COG0535">
    <property type="taxonomic scope" value="Bacteria"/>
</dbReference>
<dbReference type="Proteomes" id="UP000027064">
    <property type="component" value="Unassembled WGS sequence"/>
</dbReference>
<dbReference type="RefSeq" id="WP_035662095.1">
    <property type="nucleotide sequence ID" value="NZ_JNCA01000032.1"/>
</dbReference>
<keyword evidence="2" id="KW-1185">Reference proteome</keyword>
<protein>
    <submittedName>
        <fullName evidence="1">Uncharacterized protein</fullName>
    </submittedName>
</protein>
<dbReference type="OrthoDB" id="714416at2"/>
<dbReference type="STRING" id="1492738.FEM21_30160"/>
<sequence length="514" mass="61544">MANHQKDFLFVLIKSLSKSEKRQFKIFASRLETSSNTKFIELFNILDKSESYDEKLILKSGIIKKVQLSNLKSYLYKQILVSIRLNIPSQNIRYQLREQIDFATILYNKGLYKQSLKILDKTKTQAIENDEKLMAYEIVEFEKLIESQYITRSIQGRADELVIQAKELNYQNTISSKLSNLSLQLYGIMLKTGYVKSDEEYTYIDDYFNKHISKLDENKFGFREKYWFYNASLWRSFLVQDFLGSYKFASKWVTLFYDNENMIFLNPVFFLKGNNYLLESLYMLKYQTKFKKYLTLLEETIKDPRFPSNDNIASLSFLYVYNNKLNLHIMEGTFAESEYLIPEILSKLKTHNEHLDEHHEMLFFYKIASIYFGVGKYNESIFYLEKIINNKNLSMREDLMCFARILCLIAHYELGKDFYLETQLKNTYKFLIKMNDLHEVQKEIIRFLKNLNSIYPSDIKKEFIKMKERFIELDQNTYEKRAFLYLDIISWLESKIENRKISDIIKEKAKLSNR</sequence>
<accession>A0A066WT81</accession>
<reference evidence="1 2" key="1">
    <citation type="submission" date="2014-05" db="EMBL/GenBank/DDBJ databases">
        <title>Genome Sequence of Flavobacterium sp. EM1321.</title>
        <authorList>
            <person name="Shin S.-K."/>
            <person name="Yi H."/>
        </authorList>
    </citation>
    <scope>NUCLEOTIDE SEQUENCE [LARGE SCALE GENOMIC DNA]</scope>
    <source>
        <strain evidence="1 2">EM1321</strain>
    </source>
</reference>
<proteinExistence type="predicted"/>
<evidence type="ECO:0000313" key="2">
    <source>
        <dbReference type="Proteomes" id="UP000027064"/>
    </source>
</evidence>
<dbReference type="AlphaFoldDB" id="A0A066WT81"/>
<comment type="caution">
    <text evidence="1">The sequence shown here is derived from an EMBL/GenBank/DDBJ whole genome shotgun (WGS) entry which is preliminary data.</text>
</comment>